<dbReference type="Pfam" id="PF02368">
    <property type="entry name" value="Big_2"/>
    <property type="match status" value="3"/>
</dbReference>
<comment type="caution">
    <text evidence="3">The sequence shown here is derived from an EMBL/GenBank/DDBJ whole genome shotgun (WGS) entry which is preliminary data.</text>
</comment>
<feature type="domain" description="BIG2" evidence="2">
    <location>
        <begin position="206"/>
        <end position="282"/>
    </location>
</feature>
<dbReference type="Proteomes" id="UP000220752">
    <property type="component" value="Unassembled WGS sequence"/>
</dbReference>
<dbReference type="InterPro" id="IPR008964">
    <property type="entry name" value="Invasin/intimin_cell_adhesion"/>
</dbReference>
<name>A0A2A6ZDG2_9FIRM</name>
<feature type="signal peptide" evidence="1">
    <location>
        <begin position="1"/>
        <end position="28"/>
    </location>
</feature>
<evidence type="ECO:0000313" key="4">
    <source>
        <dbReference type="Proteomes" id="UP000220752"/>
    </source>
</evidence>
<feature type="chain" id="PRO_5012450544" description="BIG2 domain-containing protein" evidence="1">
    <location>
        <begin position="29"/>
        <end position="313"/>
    </location>
</feature>
<dbReference type="SUPFAM" id="SSF49373">
    <property type="entry name" value="Invasin/intimin cell-adhesion fragments"/>
    <property type="match status" value="3"/>
</dbReference>
<accession>A0A2A6ZDG2</accession>
<reference evidence="3 4" key="1">
    <citation type="journal article" date="2017" name="Front. Microbiol.">
        <title>New Insights into the Diversity of the Genus Faecalibacterium.</title>
        <authorList>
            <person name="Benevides L."/>
            <person name="Burman S."/>
            <person name="Martin R."/>
            <person name="Robert V."/>
            <person name="Thomas M."/>
            <person name="Miquel S."/>
            <person name="Chain F."/>
            <person name="Sokol H."/>
            <person name="Bermudez-Humaran L.G."/>
            <person name="Morrison M."/>
            <person name="Langella P."/>
            <person name="Azevedo V.A."/>
            <person name="Chatel J.M."/>
            <person name="Soares S."/>
        </authorList>
    </citation>
    <scope>NUCLEOTIDE SEQUENCE [LARGE SCALE GENOMIC DNA]</scope>
    <source>
        <strain evidence="4">CNCM I-4540</strain>
    </source>
</reference>
<organism evidence="3 4">
    <name type="scientific">Faecalibacterium langellae</name>
    <dbReference type="NCBI Taxonomy" id="3435293"/>
    <lineage>
        <taxon>Bacteria</taxon>
        <taxon>Bacillati</taxon>
        <taxon>Bacillota</taxon>
        <taxon>Clostridia</taxon>
        <taxon>Eubacteriales</taxon>
        <taxon>Oscillospiraceae</taxon>
        <taxon>Faecalibacterium</taxon>
    </lineage>
</organism>
<evidence type="ECO:0000313" key="3">
    <source>
        <dbReference type="EMBL" id="PDX59430.1"/>
    </source>
</evidence>
<dbReference type="Gene3D" id="2.60.40.1080">
    <property type="match status" value="3"/>
</dbReference>
<feature type="domain" description="BIG2" evidence="2">
    <location>
        <begin position="125"/>
        <end position="201"/>
    </location>
</feature>
<keyword evidence="4" id="KW-1185">Reference proteome</keyword>
<gene>
    <name evidence="3" type="ORF">CGS46_03225</name>
</gene>
<evidence type="ECO:0000256" key="1">
    <source>
        <dbReference type="SAM" id="SignalP"/>
    </source>
</evidence>
<dbReference type="EMBL" id="NMTQ01000016">
    <property type="protein sequence ID" value="PDX59430.1"/>
    <property type="molecule type" value="Genomic_DNA"/>
</dbReference>
<evidence type="ECO:0000259" key="2">
    <source>
        <dbReference type="SMART" id="SM00635"/>
    </source>
</evidence>
<feature type="domain" description="BIG2" evidence="2">
    <location>
        <begin position="35"/>
        <end position="114"/>
    </location>
</feature>
<dbReference type="AlphaFoldDB" id="A0A2A6ZDG2"/>
<sequence length="313" mass="32451">MKQGFKACVCAVVLCAELFAAGALSAYAAQEQPLPDSGMTLDTAELTLDITEGDPAPVAYLNVQAPNDYFFLIWTSSDPAVASVDGTGKVTGHAEGTAAVTARNERGEKTTCTITVRKSTASRLVLNTSDLALTITEQEPAPTKQLKLEQNKGGFTYVRQWVSSNPAVASVSTNGTVKAQGSGKAVISALTTAGQVLRCTVTVTSEIGRVQMSKNAMLLQAVGASQKLTAQAAGTKNGTMTWLSSNPGVATVSADGMVTAVGDGETMILAVTPEGRADACYVAVGAAAWRFRSEDELAETLTLTGQLPYSDGK</sequence>
<proteinExistence type="predicted"/>
<dbReference type="InterPro" id="IPR003343">
    <property type="entry name" value="Big_2"/>
</dbReference>
<dbReference type="SMART" id="SM00635">
    <property type="entry name" value="BID_2"/>
    <property type="match status" value="3"/>
</dbReference>
<keyword evidence="1" id="KW-0732">Signal</keyword>
<protein>
    <recommendedName>
        <fullName evidence="2">BIG2 domain-containing protein</fullName>
    </recommendedName>
</protein>